<evidence type="ECO:0000259" key="2">
    <source>
        <dbReference type="SMART" id="SM00382"/>
    </source>
</evidence>
<evidence type="ECO:0000313" key="4">
    <source>
        <dbReference type="Proteomes" id="UP000182841"/>
    </source>
</evidence>
<dbReference type="InterPro" id="IPR027417">
    <property type="entry name" value="P-loop_NTPase"/>
</dbReference>
<dbReference type="InterPro" id="IPR052026">
    <property type="entry name" value="ExeA_AAA_ATPase_DNA-bind"/>
</dbReference>
<organism evidence="3 4">
    <name type="scientific">Streptomyces qinglanensis</name>
    <dbReference type="NCBI Taxonomy" id="943816"/>
    <lineage>
        <taxon>Bacteria</taxon>
        <taxon>Bacillati</taxon>
        <taxon>Actinomycetota</taxon>
        <taxon>Actinomycetes</taxon>
        <taxon>Kitasatosporales</taxon>
        <taxon>Streptomycetaceae</taxon>
        <taxon>Streptomyces</taxon>
    </lineage>
</organism>
<accession>A0A1H9WWQ8</accession>
<dbReference type="InterPro" id="IPR049945">
    <property type="entry name" value="AAA_22"/>
</dbReference>
<dbReference type="SUPFAM" id="SSF52540">
    <property type="entry name" value="P-loop containing nucleoside triphosphate hydrolases"/>
    <property type="match status" value="1"/>
</dbReference>
<gene>
    <name evidence="3" type="ORF">SAMN05421870_12321</name>
</gene>
<dbReference type="OrthoDB" id="4180634at2"/>
<keyword evidence="4" id="KW-1185">Reference proteome</keyword>
<feature type="domain" description="AAA+ ATPase" evidence="2">
    <location>
        <begin position="152"/>
        <end position="290"/>
    </location>
</feature>
<dbReference type="InterPro" id="IPR003593">
    <property type="entry name" value="AAA+_ATPase"/>
</dbReference>
<name>A0A1H9WWQ8_9ACTN</name>
<dbReference type="PANTHER" id="PTHR35894:SF1">
    <property type="entry name" value="PHOSPHORIBULOKINASE _ URIDINE KINASE FAMILY"/>
    <property type="match status" value="1"/>
</dbReference>
<feature type="compositionally biased region" description="Basic and acidic residues" evidence="1">
    <location>
        <begin position="1"/>
        <end position="15"/>
    </location>
</feature>
<dbReference type="EMBL" id="FOGO01000023">
    <property type="protein sequence ID" value="SES38368.1"/>
    <property type="molecule type" value="Genomic_DNA"/>
</dbReference>
<reference evidence="4" key="1">
    <citation type="submission" date="2016-10" db="EMBL/GenBank/DDBJ databases">
        <authorList>
            <person name="Varghese N."/>
            <person name="Submissions S."/>
        </authorList>
    </citation>
    <scope>NUCLEOTIDE SEQUENCE [LARGE SCALE GENOMIC DNA]</scope>
    <source>
        <strain evidence="4">CGMCC 4.6825</strain>
    </source>
</reference>
<proteinExistence type="predicted"/>
<dbReference type="AlphaFoldDB" id="A0A1H9WWQ8"/>
<dbReference type="PANTHER" id="PTHR35894">
    <property type="entry name" value="GENERAL SECRETION PATHWAY PROTEIN A-RELATED"/>
    <property type="match status" value="1"/>
</dbReference>
<dbReference type="SMART" id="SM00382">
    <property type="entry name" value="AAA"/>
    <property type="match status" value="1"/>
</dbReference>
<dbReference type="GO" id="GO:0016887">
    <property type="term" value="F:ATP hydrolysis activity"/>
    <property type="evidence" value="ECO:0007669"/>
    <property type="project" value="InterPro"/>
</dbReference>
<sequence>MTDGETHTDDQEKPAHAQPPPSVPWSFTPGTDDLELALDSFTTEWNALVARGRAWRNVRRQFHSALAVSSETPGPQETDRLAGALAELGMLRPAEAMPLAGTRPSRPAAAAPDHSAVQPLRGGVRLSVPGARLVTTGAVTATAEAIGHTIAARGIGCVFGRPGMGKTVAAHHALDLLPSQTPTWRAVVAVRPDPPQLRACLLEACGLPATLAHSAQAADRALKETLRQPGVLFLDDAQRLPPPLLDYLRLLWDEPSTAAALVLCGAAAEQALDNAPAMRSRVLTWHQTAGLQPDRLTETLTEFHDVWADAEPADIAWADSAVARGNFRTWAKITSHLYALVRRSPRPQMDRPMLEQACARLRTYP</sequence>
<protein>
    <submittedName>
        <fullName evidence="3">AAA domain-containing protein</fullName>
    </submittedName>
</protein>
<dbReference type="Gene3D" id="3.40.50.300">
    <property type="entry name" value="P-loop containing nucleotide triphosphate hydrolases"/>
    <property type="match status" value="1"/>
</dbReference>
<evidence type="ECO:0000313" key="3">
    <source>
        <dbReference type="EMBL" id="SES38368.1"/>
    </source>
</evidence>
<evidence type="ECO:0000256" key="1">
    <source>
        <dbReference type="SAM" id="MobiDB-lite"/>
    </source>
</evidence>
<feature type="region of interest" description="Disordered" evidence="1">
    <location>
        <begin position="1"/>
        <end position="30"/>
    </location>
</feature>
<dbReference type="Proteomes" id="UP000182841">
    <property type="component" value="Unassembled WGS sequence"/>
</dbReference>
<dbReference type="Pfam" id="PF13401">
    <property type="entry name" value="AAA_22"/>
    <property type="match status" value="1"/>
</dbReference>